<feature type="region of interest" description="Disordered" evidence="1">
    <location>
        <begin position="68"/>
        <end position="100"/>
    </location>
</feature>
<name>A0A8H7E706_9EURO</name>
<accession>A0A8H7E706</accession>
<evidence type="ECO:0000256" key="1">
    <source>
        <dbReference type="SAM" id="MobiDB-lite"/>
    </source>
</evidence>
<protein>
    <submittedName>
        <fullName evidence="2">Uncharacterized protein</fullName>
    </submittedName>
</protein>
<comment type="caution">
    <text evidence="2">The sequence shown here is derived from an EMBL/GenBank/DDBJ whole genome shotgun (WGS) entry which is preliminary data.</text>
</comment>
<dbReference type="EMBL" id="JAACFV010000010">
    <property type="protein sequence ID" value="KAF7512754.1"/>
    <property type="molecule type" value="Genomic_DNA"/>
</dbReference>
<organism evidence="2 3">
    <name type="scientific">Endocarpon pusillum</name>
    <dbReference type="NCBI Taxonomy" id="364733"/>
    <lineage>
        <taxon>Eukaryota</taxon>
        <taxon>Fungi</taxon>
        <taxon>Dikarya</taxon>
        <taxon>Ascomycota</taxon>
        <taxon>Pezizomycotina</taxon>
        <taxon>Eurotiomycetes</taxon>
        <taxon>Chaetothyriomycetidae</taxon>
        <taxon>Verrucariales</taxon>
        <taxon>Verrucariaceae</taxon>
        <taxon>Endocarpon</taxon>
    </lineage>
</organism>
<evidence type="ECO:0000313" key="3">
    <source>
        <dbReference type="Proteomes" id="UP000606974"/>
    </source>
</evidence>
<dbReference type="AlphaFoldDB" id="A0A8H7E706"/>
<evidence type="ECO:0000313" key="2">
    <source>
        <dbReference type="EMBL" id="KAF7512754.1"/>
    </source>
</evidence>
<sequence>MLVSSQAREKRLLPKAKLANLQTRIKSRKTTLTRASGYLVCQQVTGTPYGTELGAEIIDSSRTPLYHPLSSNALNSTKSTQNLLQNGSNKQNSSKNMPIN</sequence>
<proteinExistence type="predicted"/>
<dbReference type="Proteomes" id="UP000606974">
    <property type="component" value="Unassembled WGS sequence"/>
</dbReference>
<keyword evidence="3" id="KW-1185">Reference proteome</keyword>
<gene>
    <name evidence="2" type="ORF">GJ744_000321</name>
</gene>
<feature type="compositionally biased region" description="Low complexity" evidence="1">
    <location>
        <begin position="81"/>
        <end position="100"/>
    </location>
</feature>
<reference evidence="2" key="1">
    <citation type="submission" date="2020-02" db="EMBL/GenBank/DDBJ databases">
        <authorList>
            <person name="Palmer J.M."/>
        </authorList>
    </citation>
    <scope>NUCLEOTIDE SEQUENCE</scope>
    <source>
        <strain evidence="2">EPUS1.4</strain>
        <tissue evidence="2">Thallus</tissue>
    </source>
</reference>
<feature type="compositionally biased region" description="Polar residues" evidence="1">
    <location>
        <begin position="69"/>
        <end position="80"/>
    </location>
</feature>